<dbReference type="NCBIfam" id="NF003816">
    <property type="entry name" value="PRK05406.1-5"/>
    <property type="match status" value="1"/>
</dbReference>
<dbReference type="PANTHER" id="PTHR30292">
    <property type="entry name" value="UNCHARACTERIZED PROTEIN YBGL-RELATED"/>
    <property type="match status" value="1"/>
</dbReference>
<comment type="function">
    <text evidence="1">Catalyzes the cleavage of 5-oxoproline to form L-glutamate coupled to the hydrolysis of ATP to ADP and inorganic phosphate.</text>
</comment>
<dbReference type="Proteomes" id="UP000008710">
    <property type="component" value="Chromosome"/>
</dbReference>
<evidence type="ECO:0000313" key="3">
    <source>
        <dbReference type="Proteomes" id="UP000008710"/>
    </source>
</evidence>
<dbReference type="NCBIfam" id="NF003814">
    <property type="entry name" value="PRK05406.1-3"/>
    <property type="match status" value="1"/>
</dbReference>
<keyword evidence="1" id="KW-0067">ATP-binding</keyword>
<dbReference type="EMBL" id="CP000431">
    <property type="protein sequence ID" value="ABG96258.1"/>
    <property type="molecule type" value="Genomic_DNA"/>
</dbReference>
<organism evidence="2 3">
    <name type="scientific">Rhodococcus jostii (strain RHA1)</name>
    <dbReference type="NCBI Taxonomy" id="101510"/>
    <lineage>
        <taxon>Bacteria</taxon>
        <taxon>Bacillati</taxon>
        <taxon>Actinomycetota</taxon>
        <taxon>Actinomycetes</taxon>
        <taxon>Mycobacteriales</taxon>
        <taxon>Nocardiaceae</taxon>
        <taxon>Rhodococcus</taxon>
    </lineage>
</organism>
<comment type="catalytic activity">
    <reaction evidence="1">
        <text>5-oxo-L-proline + ATP + 2 H2O = L-glutamate + ADP + phosphate + H(+)</text>
        <dbReference type="Rhea" id="RHEA:10348"/>
        <dbReference type="ChEBI" id="CHEBI:15377"/>
        <dbReference type="ChEBI" id="CHEBI:15378"/>
        <dbReference type="ChEBI" id="CHEBI:29985"/>
        <dbReference type="ChEBI" id="CHEBI:30616"/>
        <dbReference type="ChEBI" id="CHEBI:43474"/>
        <dbReference type="ChEBI" id="CHEBI:58402"/>
        <dbReference type="ChEBI" id="CHEBI:456216"/>
        <dbReference type="EC" id="3.5.2.9"/>
    </reaction>
</comment>
<sequence length="295" mass="31124">MSPSDGAVHHARSIVLTQQGPHRFRPPPRENLQDCTRNPSIEYVPAIDLNSDLGESYGAWTLGDDLAMLKLVTSANVACGFHAGDPTTLSATCSAASELTVRIGAQVGYHDLAGFGRRFIDVAPRDLTADVVYQIGALDGLAQVSGSAVAYVKPHGALYNAIVHHREQARAVVAAVSAYDETLPVLGLPGSVFLEEAEKAGLRTVTEAFADRAYTPEGTLVPRTTDGAVLHDPAVVAERVRRLVVDHTLEAVDGTVLAVTAESVCVHGDTPAAVEMATAIRSLLDAEGITVEPFV</sequence>
<comment type="subunit">
    <text evidence="1">Forms a complex composed of PxpA, PxpB and PxpC.</text>
</comment>
<dbReference type="EC" id="3.5.2.9" evidence="1"/>
<dbReference type="HAMAP" id="MF_00691">
    <property type="entry name" value="PxpA"/>
    <property type="match status" value="1"/>
</dbReference>
<dbReference type="KEGG" id="rha:RHA1_ro04472"/>
<dbReference type="GO" id="GO:0005524">
    <property type="term" value="F:ATP binding"/>
    <property type="evidence" value="ECO:0007669"/>
    <property type="project" value="UniProtKB-UniRule"/>
</dbReference>
<dbReference type="GO" id="GO:0017168">
    <property type="term" value="F:5-oxoprolinase (ATP-hydrolyzing) activity"/>
    <property type="evidence" value="ECO:0007669"/>
    <property type="project" value="UniProtKB-UniRule"/>
</dbReference>
<gene>
    <name evidence="1" type="primary">pxpA</name>
    <name evidence="2" type="ordered locus">RHA1_ro04472</name>
</gene>
<dbReference type="Gene3D" id="3.20.20.370">
    <property type="entry name" value="Glycoside hydrolase/deacetylase"/>
    <property type="match status" value="1"/>
</dbReference>
<evidence type="ECO:0000313" key="2">
    <source>
        <dbReference type="EMBL" id="ABG96258.1"/>
    </source>
</evidence>
<dbReference type="PANTHER" id="PTHR30292:SF0">
    <property type="entry name" value="5-OXOPROLINASE SUBUNIT A"/>
    <property type="match status" value="1"/>
</dbReference>
<dbReference type="Pfam" id="PF03746">
    <property type="entry name" value="LamB_YcsF"/>
    <property type="match status" value="1"/>
</dbReference>
<dbReference type="HOGENOM" id="CLU_069535_0_0_11"/>
<dbReference type="CDD" id="cd10787">
    <property type="entry name" value="LamB_YcsF_like"/>
    <property type="match status" value="1"/>
</dbReference>
<keyword evidence="1" id="KW-0547">Nucleotide-binding</keyword>
<dbReference type="SUPFAM" id="SSF88713">
    <property type="entry name" value="Glycoside hydrolase/deacetylase"/>
    <property type="match status" value="1"/>
</dbReference>
<reference evidence="3" key="1">
    <citation type="journal article" date="2006" name="Proc. Natl. Acad. Sci. U.S.A.">
        <title>The complete genome of Rhodococcus sp. RHA1 provides insights into a catabolic powerhouse.</title>
        <authorList>
            <person name="McLeod M.P."/>
            <person name="Warren R.L."/>
            <person name="Hsiao W.W.L."/>
            <person name="Araki N."/>
            <person name="Myhre M."/>
            <person name="Fernandes C."/>
            <person name="Miyazawa D."/>
            <person name="Wong W."/>
            <person name="Lillquist A.L."/>
            <person name="Wang D."/>
            <person name="Dosanjh M."/>
            <person name="Hara H."/>
            <person name="Petrescu A."/>
            <person name="Morin R.D."/>
            <person name="Yang G."/>
            <person name="Stott J.M."/>
            <person name="Schein J.E."/>
            <person name="Shin H."/>
            <person name="Smailus D."/>
            <person name="Siddiqui A.S."/>
            <person name="Marra M.A."/>
            <person name="Jones S.J.M."/>
            <person name="Holt R."/>
            <person name="Brinkman F.S.L."/>
            <person name="Miyauchi K."/>
            <person name="Fukuda M."/>
            <person name="Davies J.E."/>
            <person name="Mohn W.W."/>
            <person name="Eltis L.D."/>
        </authorList>
    </citation>
    <scope>NUCLEOTIDE SEQUENCE [LARGE SCALE GENOMIC DNA]</scope>
    <source>
        <strain evidence="3">RHA1</strain>
    </source>
</reference>
<protein>
    <recommendedName>
        <fullName evidence="1">5-oxoprolinase subunit A</fullName>
        <shortName evidence="1">5-OPase subunit A</shortName>
        <ecNumber evidence="1">3.5.2.9</ecNumber>
    </recommendedName>
    <alternativeName>
        <fullName evidence="1">5-oxoprolinase (ATP-hydrolyzing) subunit A</fullName>
    </alternativeName>
</protein>
<name>Q0S878_RHOJR</name>
<dbReference type="InterPro" id="IPR005501">
    <property type="entry name" value="LamB/YcsF/PxpA-like"/>
</dbReference>
<evidence type="ECO:0000256" key="1">
    <source>
        <dbReference type="HAMAP-Rule" id="MF_00691"/>
    </source>
</evidence>
<dbReference type="InterPro" id="IPR011330">
    <property type="entry name" value="Glyco_hydro/deAcase_b/a-brl"/>
</dbReference>
<dbReference type="eggNOG" id="COG1540">
    <property type="taxonomic scope" value="Bacteria"/>
</dbReference>
<keyword evidence="1" id="KW-0378">Hydrolase</keyword>
<accession>Q0S878</accession>
<comment type="similarity">
    <text evidence="1">Belongs to the LamB/PxpA family.</text>
</comment>
<dbReference type="AlphaFoldDB" id="Q0S878"/>
<proteinExistence type="inferred from homology"/>
<dbReference type="GO" id="GO:0005975">
    <property type="term" value="P:carbohydrate metabolic process"/>
    <property type="evidence" value="ECO:0007669"/>
    <property type="project" value="InterPro"/>
</dbReference>